<proteinExistence type="inferred from homology"/>
<keyword evidence="3" id="KW-0347">Helicase</keyword>
<feature type="region of interest" description="Disordered" evidence="8">
    <location>
        <begin position="1675"/>
        <end position="1700"/>
    </location>
</feature>
<organism evidence="13 14">
    <name type="scientific">Volvox africanus</name>
    <dbReference type="NCBI Taxonomy" id="51714"/>
    <lineage>
        <taxon>Eukaryota</taxon>
        <taxon>Viridiplantae</taxon>
        <taxon>Chlorophyta</taxon>
        <taxon>core chlorophytes</taxon>
        <taxon>Chlorophyceae</taxon>
        <taxon>CS clade</taxon>
        <taxon>Chlamydomonadales</taxon>
        <taxon>Volvocaceae</taxon>
        <taxon>Volvox</taxon>
    </lineage>
</organism>
<feature type="domain" description="Helicase C-terminal" evidence="12">
    <location>
        <begin position="1047"/>
        <end position="1246"/>
    </location>
</feature>
<gene>
    <name evidence="13" type="ORF">Vafri_19646</name>
</gene>
<dbReference type="CDD" id="cd17917">
    <property type="entry name" value="DEXHc_RHA-like"/>
    <property type="match status" value="1"/>
</dbReference>
<keyword evidence="2" id="KW-0378">Hydrolase</keyword>
<dbReference type="CDD" id="cd18791">
    <property type="entry name" value="SF2_C_RHA"/>
    <property type="match status" value="1"/>
</dbReference>
<feature type="compositionally biased region" description="Low complexity" evidence="8">
    <location>
        <begin position="69"/>
        <end position="95"/>
    </location>
</feature>
<evidence type="ECO:0008006" key="15">
    <source>
        <dbReference type="Google" id="ProtNLM"/>
    </source>
</evidence>
<dbReference type="EMBL" id="BNCO01000080">
    <property type="protein sequence ID" value="GIL66004.1"/>
    <property type="molecule type" value="Genomic_DNA"/>
</dbReference>
<feature type="domain" description="C2H2-type" evidence="9">
    <location>
        <begin position="38"/>
        <end position="66"/>
    </location>
</feature>
<evidence type="ECO:0000256" key="1">
    <source>
        <dbReference type="ARBA" id="ARBA00022741"/>
    </source>
</evidence>
<feature type="compositionally biased region" description="Basic residues" evidence="8">
    <location>
        <begin position="1679"/>
        <end position="1700"/>
    </location>
</feature>
<dbReference type="Pfam" id="PF07717">
    <property type="entry name" value="OB_NTP_bind"/>
    <property type="match status" value="1"/>
</dbReference>
<dbReference type="InterPro" id="IPR027417">
    <property type="entry name" value="P-loop_NTPase"/>
</dbReference>
<evidence type="ECO:0000259" key="11">
    <source>
        <dbReference type="PROSITE" id="PS51192"/>
    </source>
</evidence>
<feature type="compositionally biased region" description="Gly residues" evidence="8">
    <location>
        <begin position="994"/>
        <end position="1005"/>
    </location>
</feature>
<evidence type="ECO:0000256" key="3">
    <source>
        <dbReference type="ARBA" id="ARBA00022806"/>
    </source>
</evidence>
<comment type="caution">
    <text evidence="13">The sequence shown here is derived from an EMBL/GenBank/DDBJ whole genome shotgun (WGS) entry which is preliminary data.</text>
</comment>
<dbReference type="InterPro" id="IPR011545">
    <property type="entry name" value="DEAD/DEAH_box_helicase_dom"/>
</dbReference>
<dbReference type="InterPro" id="IPR001650">
    <property type="entry name" value="Helicase_C-like"/>
</dbReference>
<feature type="region of interest" description="Disordered" evidence="8">
    <location>
        <begin position="989"/>
        <end position="1020"/>
    </location>
</feature>
<evidence type="ECO:0000256" key="2">
    <source>
        <dbReference type="ARBA" id="ARBA00022801"/>
    </source>
</evidence>
<evidence type="ECO:0000256" key="6">
    <source>
        <dbReference type="ARBA" id="ARBA00060772"/>
    </source>
</evidence>
<dbReference type="SMART" id="SM00490">
    <property type="entry name" value="HELICc"/>
    <property type="match status" value="1"/>
</dbReference>
<evidence type="ECO:0000256" key="8">
    <source>
        <dbReference type="SAM" id="MobiDB-lite"/>
    </source>
</evidence>
<sequence length="1700" mass="179865">MGGVKNRDAKMKANKVFSSGGGGGTKGPAVVDKRGQEVKCPYCDKVYQQSGRLKDHIAKQHAEQLQPTAETPAAGGSGSSSATAGASGDGASSSAANAPNVVAAAAVAARHAAAAATGKGPAAALNTLVGATSASTPASAASGGSAAGAGGSGGMMQVNSRAGYYTCKSPSMHVHEWVQKLKRRRALYHPRQLEDGRWTCKVVLPDEKRREDDIVVFLDEKYSADDEQQARERAAVAALHRVQGDRALERILPREFVSMWTELGEQRKEREQRVAERRVADARRKQGEEERRRKANLRKPQVVVMSAAKQRLVQALLRDRAGAGVAATPGSVAADEGDLSAVVDQLSTMGFSPQHVQLAYERSASTAPAGGSGGSVSLEVLLDWLLVHLPSDQLPEQFTQGSGTNSVNIVARSEPGLQSVARLMSYGFTSGECEVALRAAGGDELVAHLRLYGDLTGVQLQGRPGGGGDGDSWAEEMMVLESIYDSQFSVVSENVVRLSLELPEECSVATRADAPLVLEFVRLSGGDGGEGDGGGEDMSYPNIAPLVSVSCAGLAAGALRHLTCVLAQESQQLLGQAALHDLAVRVLEAAAAMDEQTCTAAEAGSRTAAWRHRGAAADWEDAATEGDGESSEWGLERQDSSLVEGFEGLTVEDEEDEGGTEEGSEGTASERRSGGAPGRARGGSTRARQVPQEHRRRQRSQVDVAAESARLARLQSDLESSAVHAAMRAVRRALPAFAKRGELLELLAGNDVVVVSGATGCGKSTQVPQYILEDAISSGMGAKCNIVVTQPRRISALGLASRVASERGESVGAVVGYSVRLEHRVSAATRLTFVTTGILLRRLLSDPDLEGTTHIVLDEVHERSIEIDLLLLLLRDVLLRRRTAAAAAMAPPPAPLKLILMSATADAKLFADYMTTKTTTATTTVAAAAAGHQRNGGKARRDGTAAAACGTSSVGSVGTMTIPGFTFPVREFYLEDVFELTGHVVGQSSKYTRRGGGGGGKGQRSGKGEEPQALPPLSQALPSYSQTTLRSLENVDESQINYDLLVDLVALIVERHKQDGAAAFLSDWPQAFSSGRGDVSGGGAILVFLPGAPEINRMQRTLLQSGKVLAAAGGRGNLRVLPLHGSLSSADQSRVFARPPAGCVKVVLATNVAETSITIDDVTVVVDAGRVKEMSHDPERGIMRLQEVWVSKAASQQRRGRAGRVRPGICFRLFSTQQWGLMPNHTEPEMLRSPLESVCLLIKGMAAAAAAAAAAAEAGVNGGVNAFLSRCLSPPSSKAVTSAVQLLRTIGAFDVDEALTSLGRHLNKMPMDPRVGKALVYGCMLGCLDPVLTVTAAMAHGRPVFLNLQNAEDGVAAARRQLLRPVAASKSDHLAVVATYNAWCKAVDKGGRSSGVALCEECGLSESSLESIQAGRAEYARVLEELGFLSGSSGATDPRVAVGAAACREPASSLPGSAWLAAPANRNAANARFVKAALCAGFYPSVLRVQHPPTKYKEVHGGTEEAEADPRDVKFFDRERGRVFIHPGSLLFTVGKFESGWLVYTQMTETSKLFVREASMVPVYGMLLFGGELTMEHTTGRLWVDGWAEFKVNVPLLDLFLSSGSSFLTPHSSLLTPHSSLLTPHPSLFKLSAYQYLAHTSLHLPLNFVLQSGQGTLLRLSPPSPSLSPAAIPPTYTHQHARTSTRAHIHTRTPHRPRPR</sequence>
<evidence type="ECO:0000259" key="9">
    <source>
        <dbReference type="PROSITE" id="PS50157"/>
    </source>
</evidence>
<keyword evidence="7" id="KW-0862">Zinc</keyword>
<keyword evidence="14" id="KW-1185">Reference proteome</keyword>
<dbReference type="PROSITE" id="PS50157">
    <property type="entry name" value="ZINC_FINGER_C2H2_2"/>
    <property type="match status" value="1"/>
</dbReference>
<dbReference type="Gene3D" id="3.10.110.10">
    <property type="entry name" value="Ubiquitin Conjugating Enzyme"/>
    <property type="match status" value="1"/>
</dbReference>
<keyword evidence="4" id="KW-0067">ATP-binding</keyword>
<dbReference type="InterPro" id="IPR016135">
    <property type="entry name" value="UBQ-conjugating_enzyme/RWD"/>
</dbReference>
<dbReference type="Pfam" id="PF24385">
    <property type="entry name" value="DSRM_DHX29"/>
    <property type="match status" value="1"/>
</dbReference>
<dbReference type="InterPro" id="IPR006575">
    <property type="entry name" value="RWD_dom"/>
</dbReference>
<keyword evidence="5" id="KW-0694">RNA-binding</keyword>
<dbReference type="PANTHER" id="PTHR18934:SF145">
    <property type="entry name" value="ATP-DEPENDENT RNA HELICASE DHX57-RELATED"/>
    <property type="match status" value="1"/>
</dbReference>
<dbReference type="SUPFAM" id="SSF52540">
    <property type="entry name" value="P-loop containing nucleoside triphosphate hydrolases"/>
    <property type="match status" value="1"/>
</dbReference>
<feature type="compositionally biased region" description="Basic and acidic residues" evidence="8">
    <location>
        <begin position="1"/>
        <end position="11"/>
    </location>
</feature>
<feature type="region of interest" description="Disordered" evidence="8">
    <location>
        <begin position="62"/>
        <end position="95"/>
    </location>
</feature>
<feature type="compositionally biased region" description="Acidic residues" evidence="8">
    <location>
        <begin position="618"/>
        <end position="630"/>
    </location>
</feature>
<dbReference type="PROSITE" id="PS51194">
    <property type="entry name" value="HELICASE_CTER"/>
    <property type="match status" value="1"/>
</dbReference>
<dbReference type="PANTHER" id="PTHR18934">
    <property type="entry name" value="ATP-DEPENDENT RNA HELICASE"/>
    <property type="match status" value="1"/>
</dbReference>
<keyword evidence="7" id="KW-0863">Zinc-finger</keyword>
<name>A0A8J4F9W6_9CHLO</name>
<dbReference type="Pfam" id="PF04408">
    <property type="entry name" value="WHD_HA2"/>
    <property type="match status" value="1"/>
</dbReference>
<feature type="region of interest" description="Disordered" evidence="8">
    <location>
        <begin position="603"/>
        <end position="704"/>
    </location>
</feature>
<dbReference type="InterPro" id="IPR011709">
    <property type="entry name" value="DEAD-box_helicase_OB_fold"/>
</dbReference>
<dbReference type="GO" id="GO:0016787">
    <property type="term" value="F:hydrolase activity"/>
    <property type="evidence" value="ECO:0007669"/>
    <property type="project" value="UniProtKB-KW"/>
</dbReference>
<dbReference type="Proteomes" id="UP000747399">
    <property type="component" value="Unassembled WGS sequence"/>
</dbReference>
<feature type="compositionally biased region" description="Basic and acidic residues" evidence="8">
    <location>
        <begin position="267"/>
        <end position="292"/>
    </location>
</feature>
<comment type="similarity">
    <text evidence="6">Belongs to the DExH box helicase family.</text>
</comment>
<dbReference type="GO" id="GO:0005524">
    <property type="term" value="F:ATP binding"/>
    <property type="evidence" value="ECO:0007669"/>
    <property type="project" value="UniProtKB-KW"/>
</dbReference>
<dbReference type="SMART" id="SM00355">
    <property type="entry name" value="ZnF_C2H2"/>
    <property type="match status" value="1"/>
</dbReference>
<dbReference type="GO" id="GO:0004386">
    <property type="term" value="F:helicase activity"/>
    <property type="evidence" value="ECO:0007669"/>
    <property type="project" value="UniProtKB-KW"/>
</dbReference>
<protein>
    <recommendedName>
        <fullName evidence="15">ATP-dependent RNA helicase</fullName>
    </recommendedName>
</protein>
<dbReference type="InterPro" id="IPR014001">
    <property type="entry name" value="Helicase_ATP-bd"/>
</dbReference>
<feature type="region of interest" description="Disordered" evidence="8">
    <location>
        <begin position="1"/>
        <end position="31"/>
    </location>
</feature>
<feature type="region of interest" description="Disordered" evidence="8">
    <location>
        <begin position="267"/>
        <end position="296"/>
    </location>
</feature>
<evidence type="ECO:0000256" key="7">
    <source>
        <dbReference type="PROSITE-ProRule" id="PRU00042"/>
    </source>
</evidence>
<dbReference type="SMART" id="SM00487">
    <property type="entry name" value="DEXDc"/>
    <property type="match status" value="1"/>
</dbReference>
<evidence type="ECO:0000259" key="10">
    <source>
        <dbReference type="PROSITE" id="PS50908"/>
    </source>
</evidence>
<dbReference type="InterPro" id="IPR013087">
    <property type="entry name" value="Znf_C2H2_type"/>
</dbReference>
<evidence type="ECO:0000313" key="13">
    <source>
        <dbReference type="EMBL" id="GIL66004.1"/>
    </source>
</evidence>
<feature type="domain" description="Helicase ATP-binding" evidence="11">
    <location>
        <begin position="744"/>
        <end position="923"/>
    </location>
</feature>
<dbReference type="PROSITE" id="PS51192">
    <property type="entry name" value="HELICASE_ATP_BIND_1"/>
    <property type="match status" value="1"/>
</dbReference>
<dbReference type="SMART" id="SM00847">
    <property type="entry name" value="HA2"/>
    <property type="match status" value="1"/>
</dbReference>
<evidence type="ECO:0000256" key="5">
    <source>
        <dbReference type="ARBA" id="ARBA00022884"/>
    </source>
</evidence>
<reference evidence="13" key="1">
    <citation type="journal article" date="2021" name="Proc. Natl. Acad. Sci. U.S.A.">
        <title>Three genomes in the algal genus Volvox reveal the fate of a haploid sex-determining region after a transition to homothallism.</title>
        <authorList>
            <person name="Yamamoto K."/>
            <person name="Hamaji T."/>
            <person name="Kawai-Toyooka H."/>
            <person name="Matsuzaki R."/>
            <person name="Takahashi F."/>
            <person name="Nishimura Y."/>
            <person name="Kawachi M."/>
            <person name="Noguchi H."/>
            <person name="Minakuchi Y."/>
            <person name="Umen J.G."/>
            <person name="Toyoda A."/>
            <person name="Nozaki H."/>
        </authorList>
    </citation>
    <scope>NUCLEOTIDE SEQUENCE</scope>
    <source>
        <strain evidence="13">NIES-3780</strain>
    </source>
</reference>
<dbReference type="InterPro" id="IPR007502">
    <property type="entry name" value="Helicase-assoc_dom"/>
</dbReference>
<dbReference type="Gene3D" id="1.20.120.1080">
    <property type="match status" value="1"/>
</dbReference>
<evidence type="ECO:0000259" key="12">
    <source>
        <dbReference type="PROSITE" id="PS51194"/>
    </source>
</evidence>
<dbReference type="Gene3D" id="3.40.50.300">
    <property type="entry name" value="P-loop containing nucleotide triphosphate hydrolases"/>
    <property type="match status" value="2"/>
</dbReference>
<dbReference type="GO" id="GO:0003723">
    <property type="term" value="F:RNA binding"/>
    <property type="evidence" value="ECO:0007669"/>
    <property type="project" value="UniProtKB-KW"/>
</dbReference>
<keyword evidence="1" id="KW-0547">Nucleotide-binding</keyword>
<feature type="domain" description="RWD" evidence="10">
    <location>
        <begin position="475"/>
        <end position="593"/>
    </location>
</feature>
<dbReference type="InterPro" id="IPR056328">
    <property type="entry name" value="DSRM_DHX29"/>
</dbReference>
<feature type="compositionally biased region" description="Low complexity" evidence="8">
    <location>
        <begin position="1011"/>
        <end position="1020"/>
    </location>
</feature>
<dbReference type="GO" id="GO:0008270">
    <property type="term" value="F:zinc ion binding"/>
    <property type="evidence" value="ECO:0007669"/>
    <property type="project" value="UniProtKB-KW"/>
</dbReference>
<accession>A0A8J4F9W6</accession>
<dbReference type="FunFam" id="3.40.50.300:FF:000526">
    <property type="entry name" value="DExH-box ATP-dependent RNA helicase DExH3"/>
    <property type="match status" value="1"/>
</dbReference>
<dbReference type="Pfam" id="PF00270">
    <property type="entry name" value="DEAD"/>
    <property type="match status" value="1"/>
</dbReference>
<feature type="compositionally biased region" description="Acidic residues" evidence="8">
    <location>
        <begin position="650"/>
        <end position="664"/>
    </location>
</feature>
<evidence type="ECO:0000256" key="4">
    <source>
        <dbReference type="ARBA" id="ARBA00022840"/>
    </source>
</evidence>
<dbReference type="Pfam" id="PF21010">
    <property type="entry name" value="HA2_C"/>
    <property type="match status" value="1"/>
</dbReference>
<dbReference type="Pfam" id="PF00271">
    <property type="entry name" value="Helicase_C"/>
    <property type="match status" value="1"/>
</dbReference>
<evidence type="ECO:0000313" key="14">
    <source>
        <dbReference type="Proteomes" id="UP000747399"/>
    </source>
</evidence>
<dbReference type="InterPro" id="IPR048333">
    <property type="entry name" value="HA2_WH"/>
</dbReference>
<keyword evidence="7" id="KW-0479">Metal-binding</keyword>
<dbReference type="PROSITE" id="PS00028">
    <property type="entry name" value="ZINC_FINGER_C2H2_1"/>
    <property type="match status" value="1"/>
</dbReference>
<dbReference type="PROSITE" id="PS50908">
    <property type="entry name" value="RWD"/>
    <property type="match status" value="1"/>
</dbReference>